<dbReference type="AlphaFoldDB" id="A0A2A6CBZ4"/>
<evidence type="ECO:0000313" key="2">
    <source>
        <dbReference type="Proteomes" id="UP000005239"/>
    </source>
</evidence>
<dbReference type="Proteomes" id="UP000005239">
    <property type="component" value="Unassembled WGS sequence"/>
</dbReference>
<reference evidence="2" key="1">
    <citation type="journal article" date="2008" name="Nat. Genet.">
        <title>The Pristionchus pacificus genome provides a unique perspective on nematode lifestyle and parasitism.</title>
        <authorList>
            <person name="Dieterich C."/>
            <person name="Clifton S.W."/>
            <person name="Schuster L.N."/>
            <person name="Chinwalla A."/>
            <person name="Delehaunty K."/>
            <person name="Dinkelacker I."/>
            <person name="Fulton L."/>
            <person name="Fulton R."/>
            <person name="Godfrey J."/>
            <person name="Minx P."/>
            <person name="Mitreva M."/>
            <person name="Roeseler W."/>
            <person name="Tian H."/>
            <person name="Witte H."/>
            <person name="Yang S.P."/>
            <person name="Wilson R.K."/>
            <person name="Sommer R.J."/>
        </authorList>
    </citation>
    <scope>NUCLEOTIDE SEQUENCE [LARGE SCALE GENOMIC DNA]</scope>
    <source>
        <strain evidence="2">PS312</strain>
    </source>
</reference>
<proteinExistence type="predicted"/>
<name>A0A2A6CBZ4_PRIPA</name>
<sequence length="212" mass="24684">MRLSRVPWHLHSVNAFREAAGELARWASFAHSDLLGIMGADALEPGGRRLRFETGFLRPAVKVVEDPSVEKVFKYPTKKKINHQTVHRHLDEAKMTYLEDIVAFIYSRMDEIPKEAPVHQRVFQLRHHIEKGKCSPRGFRKRRAACYHRARYITSPLAAEDYARANNEDGSENVTRPRKTRSPLPKPPPVIMKIHYQPAPIWKYKDRVIRCR</sequence>
<organism evidence="1 2">
    <name type="scientific">Pristionchus pacificus</name>
    <name type="common">Parasitic nematode worm</name>
    <dbReference type="NCBI Taxonomy" id="54126"/>
    <lineage>
        <taxon>Eukaryota</taxon>
        <taxon>Metazoa</taxon>
        <taxon>Ecdysozoa</taxon>
        <taxon>Nematoda</taxon>
        <taxon>Chromadorea</taxon>
        <taxon>Rhabditida</taxon>
        <taxon>Rhabditina</taxon>
        <taxon>Diplogasteromorpha</taxon>
        <taxon>Diplogasteroidea</taxon>
        <taxon>Neodiplogasteridae</taxon>
        <taxon>Pristionchus</taxon>
    </lineage>
</organism>
<accession>A0A2A6CBZ4</accession>
<reference evidence="1" key="2">
    <citation type="submission" date="2022-06" db="UniProtKB">
        <authorList>
            <consortium name="EnsemblMetazoa"/>
        </authorList>
    </citation>
    <scope>IDENTIFICATION</scope>
    <source>
        <strain evidence="1">PS312</strain>
    </source>
</reference>
<keyword evidence="2" id="KW-1185">Reference proteome</keyword>
<gene>
    <name evidence="1" type="primary">WBGene00112456</name>
</gene>
<evidence type="ECO:0000313" key="1">
    <source>
        <dbReference type="EnsemblMetazoa" id="PPA22902.1"/>
    </source>
</evidence>
<dbReference type="EnsemblMetazoa" id="PPA22902.1">
    <property type="protein sequence ID" value="PPA22902.1"/>
    <property type="gene ID" value="WBGene00112456"/>
</dbReference>
<protein>
    <submittedName>
        <fullName evidence="1">Uncharacterized protein</fullName>
    </submittedName>
</protein>
<accession>A0A8R1YNL2</accession>